<name>A0A0F9FZQ2_9ZZZZ</name>
<dbReference type="AlphaFoldDB" id="A0A0F9FZQ2"/>
<comment type="caution">
    <text evidence="1">The sequence shown here is derived from an EMBL/GenBank/DDBJ whole genome shotgun (WGS) entry which is preliminary data.</text>
</comment>
<accession>A0A0F9FZQ2</accession>
<reference evidence="1" key="1">
    <citation type="journal article" date="2015" name="Nature">
        <title>Complex archaea that bridge the gap between prokaryotes and eukaryotes.</title>
        <authorList>
            <person name="Spang A."/>
            <person name="Saw J.H."/>
            <person name="Jorgensen S.L."/>
            <person name="Zaremba-Niedzwiedzka K."/>
            <person name="Martijn J."/>
            <person name="Lind A.E."/>
            <person name="van Eijk R."/>
            <person name="Schleper C."/>
            <person name="Guy L."/>
            <person name="Ettema T.J."/>
        </authorList>
    </citation>
    <scope>NUCLEOTIDE SEQUENCE</scope>
</reference>
<proteinExistence type="predicted"/>
<protein>
    <submittedName>
        <fullName evidence="1">Uncharacterized protein</fullName>
    </submittedName>
</protein>
<gene>
    <name evidence="1" type="ORF">LCGC14_1891180</name>
</gene>
<organism evidence="1">
    <name type="scientific">marine sediment metagenome</name>
    <dbReference type="NCBI Taxonomy" id="412755"/>
    <lineage>
        <taxon>unclassified sequences</taxon>
        <taxon>metagenomes</taxon>
        <taxon>ecological metagenomes</taxon>
    </lineage>
</organism>
<sequence length="88" mass="10213">MSDEIITELTRMSLDLVVPDGKPPEDALRMALESVFMSMAMAVRNSSDIEYWFPMVFPMEMTLESKQLRWNFQIVARLKNTPPDKTDK</sequence>
<evidence type="ECO:0000313" key="1">
    <source>
        <dbReference type="EMBL" id="KKL91788.1"/>
    </source>
</evidence>
<dbReference type="EMBL" id="LAZR01019643">
    <property type="protein sequence ID" value="KKL91788.1"/>
    <property type="molecule type" value="Genomic_DNA"/>
</dbReference>